<keyword evidence="9 20" id="KW-0812">Transmembrane</keyword>
<dbReference type="GO" id="GO:0016020">
    <property type="term" value="C:membrane"/>
    <property type="evidence" value="ECO:0007669"/>
    <property type="project" value="InterPro"/>
</dbReference>
<evidence type="ECO:0000256" key="3">
    <source>
        <dbReference type="ARBA" id="ARBA00004598"/>
    </source>
</evidence>
<dbReference type="InterPro" id="IPR002567">
    <property type="entry name" value="GK"/>
</dbReference>
<evidence type="ECO:0000256" key="2">
    <source>
        <dbReference type="ARBA" id="ARBA00004330"/>
    </source>
</evidence>
<dbReference type="GO" id="GO:0044178">
    <property type="term" value="C:host cell Golgi membrane"/>
    <property type="evidence" value="ECO:0007669"/>
    <property type="project" value="UniProtKB-SubCell"/>
</dbReference>
<organismHost>
    <name type="scientific">Homo sapiens</name>
    <name type="common">Human</name>
    <dbReference type="NCBI Taxonomy" id="9606"/>
</organismHost>
<keyword evidence="13" id="KW-1181">Viral primary envelope fusion with host outer nuclear membrane</keyword>
<evidence type="ECO:0000256" key="6">
    <source>
        <dbReference type="ARBA" id="ARBA00013975"/>
    </source>
</evidence>
<evidence type="ECO:0000256" key="8">
    <source>
        <dbReference type="ARBA" id="ARBA00022612"/>
    </source>
</evidence>
<evidence type="ECO:0000256" key="9">
    <source>
        <dbReference type="ARBA" id="ARBA00022692"/>
    </source>
</evidence>
<dbReference type="GO" id="GO:0039700">
    <property type="term" value="P:fusion of viral membrane with host outer nuclear membrane"/>
    <property type="evidence" value="ECO:0007669"/>
    <property type="project" value="UniProtKB-KW"/>
</dbReference>
<keyword evidence="8" id="KW-1188">Viral release from host cell</keyword>
<keyword evidence="10" id="KW-0732">Signal</keyword>
<accession>A0A1C6W6N5</accession>
<organism evidence="21">
    <name type="scientific">Human herpesvirus 1 (strain 17)</name>
    <name type="common">HHV-1</name>
    <name type="synonym">Human herpes simplex virus 1</name>
    <dbReference type="NCBI Taxonomy" id="10299"/>
    <lineage>
        <taxon>Viruses</taxon>
        <taxon>Duplodnaviria</taxon>
        <taxon>Heunggongvirae</taxon>
        <taxon>Peploviricota</taxon>
        <taxon>Herviviricetes</taxon>
        <taxon>Herpesvirales</taxon>
        <taxon>Orthoherpesviridae</taxon>
        <taxon>Alphaherpesvirinae</taxon>
        <taxon>Simplexvirus</taxon>
        <taxon>Simplexvirus humanalpha1</taxon>
        <taxon>Human herpesvirus 1</taxon>
    </lineage>
</organism>
<gene>
    <name evidence="21" type="primary">gK</name>
    <name evidence="21" type="ORF">P5A_00074</name>
</gene>
<evidence type="ECO:0000256" key="16">
    <source>
        <dbReference type="ARBA" id="ARBA00023136"/>
    </source>
</evidence>
<keyword evidence="21" id="KW-0261">Viral envelope protein</keyword>
<evidence type="ECO:0000256" key="4">
    <source>
        <dbReference type="ARBA" id="ARBA00007266"/>
    </source>
</evidence>
<dbReference type="GO" id="GO:0020002">
    <property type="term" value="C:host cell plasma membrane"/>
    <property type="evidence" value="ECO:0007669"/>
    <property type="project" value="UniProtKB-SubCell"/>
</dbReference>
<evidence type="ECO:0000256" key="15">
    <source>
        <dbReference type="ARBA" id="ARBA00023046"/>
    </source>
</evidence>
<comment type="similarity">
    <text evidence="4">Belongs to the alphaherpesvirinae glycoprotein K family.</text>
</comment>
<evidence type="ECO:0000256" key="19">
    <source>
        <dbReference type="ARBA" id="ARBA00030931"/>
    </source>
</evidence>
<reference evidence="21" key="1">
    <citation type="submission" date="2016-05" db="EMBL/GenBank/DDBJ databases">
        <authorList>
            <person name="Lavstsen T."/>
            <person name="Jespersen J.S."/>
        </authorList>
    </citation>
    <scope>NUCLEOTIDE SEQUENCE</scope>
    <source>
        <strain evidence="21">P5A</strain>
    </source>
</reference>
<evidence type="ECO:0000256" key="14">
    <source>
        <dbReference type="ARBA" id="ARBA00022989"/>
    </source>
</evidence>
<evidence type="ECO:0000256" key="13">
    <source>
        <dbReference type="ARBA" id="ARBA00022959"/>
    </source>
</evidence>
<name>A0A1C6W6N5_HHV11</name>
<dbReference type="Proteomes" id="UP000268018">
    <property type="component" value="Segment"/>
</dbReference>
<comment type="subunit">
    <text evidence="5">Interacts (via UL20 interaction region) with protein UL20 (via N-terminus); this interaction probably plays a role in the coordinate transport of protein UL20 and gK to the trans-Golgi network (TGN), and is required for the cell surface expression of gK.</text>
</comment>
<comment type="subcellular location">
    <subcellularLocation>
        <location evidence="1">Host Golgi apparatus membrane</location>
        <topology evidence="1">Multi-pass membrane protein</topology>
    </subcellularLocation>
    <subcellularLocation>
        <location evidence="3">Host cell membrane</location>
        <topology evidence="3">Multi-pass membrane protein</topology>
    </subcellularLocation>
    <subcellularLocation>
        <location evidence="2">Host endosome membrane</location>
        <topology evidence="2">Multi-pass membrane protein</topology>
    </subcellularLocation>
</comment>
<dbReference type="GO" id="GO:0060141">
    <property type="term" value="P:symbiont-mediated induction of syncytium formation"/>
    <property type="evidence" value="ECO:0007669"/>
    <property type="project" value="UniProtKB-KW"/>
</dbReference>
<evidence type="ECO:0000256" key="20">
    <source>
        <dbReference type="SAM" id="Phobius"/>
    </source>
</evidence>
<keyword evidence="11" id="KW-1040">Host Golgi apparatus</keyword>
<sequence>MLRFVAVGLIVGTAFISRGACAITYPLFLTITTWCFVSTIGLTELYCILRRGPAPKNADKAAAPGRSKGLSGVCGRCCSIILSGIAVRLCYIAVVAGVVLVALHYEQEIQRRLFDV</sequence>
<evidence type="ECO:0000256" key="7">
    <source>
        <dbReference type="ARBA" id="ARBA00022511"/>
    </source>
</evidence>
<keyword evidence="15" id="KW-1039">Host endosome</keyword>
<dbReference type="Pfam" id="PF01621">
    <property type="entry name" value="Fusion_gly_K"/>
    <property type="match status" value="1"/>
</dbReference>
<keyword evidence="16 20" id="KW-0472">Membrane</keyword>
<evidence type="ECO:0000256" key="18">
    <source>
        <dbReference type="ARBA" id="ARBA00023213"/>
    </source>
</evidence>
<feature type="transmembrane region" description="Helical" evidence="20">
    <location>
        <begin position="85"/>
        <end position="105"/>
    </location>
</feature>
<keyword evidence="21" id="KW-0946">Virion</keyword>
<evidence type="ECO:0000256" key="10">
    <source>
        <dbReference type="ARBA" id="ARBA00022729"/>
    </source>
</evidence>
<evidence type="ECO:0000256" key="5">
    <source>
        <dbReference type="ARBA" id="ARBA00011250"/>
    </source>
</evidence>
<keyword evidence="12" id="KW-1043">Host membrane</keyword>
<protein>
    <recommendedName>
        <fullName evidence="6">Envelope glycoprotein K</fullName>
    </recommendedName>
    <alternativeName>
        <fullName evidence="19">Syncytial protein</fullName>
    </alternativeName>
</protein>
<keyword evidence="7" id="KW-1032">Host cell membrane</keyword>
<proteinExistence type="inferred from homology"/>
<dbReference type="EMBL" id="LT608134">
    <property type="protein sequence ID" value="SCL76895.1"/>
    <property type="molecule type" value="Genomic_DNA"/>
</dbReference>
<keyword evidence="14 20" id="KW-1133">Transmembrane helix</keyword>
<evidence type="ECO:0000256" key="11">
    <source>
        <dbReference type="ARBA" id="ARBA00022812"/>
    </source>
</evidence>
<evidence type="ECO:0000256" key="12">
    <source>
        <dbReference type="ARBA" id="ARBA00022870"/>
    </source>
</evidence>
<keyword evidence="18" id="KW-1180">Syncytium formation induced by viral infection</keyword>
<dbReference type="GO" id="GO:0019031">
    <property type="term" value="C:viral envelope"/>
    <property type="evidence" value="ECO:0007669"/>
    <property type="project" value="UniProtKB-KW"/>
</dbReference>
<evidence type="ECO:0000256" key="17">
    <source>
        <dbReference type="ARBA" id="ARBA00023180"/>
    </source>
</evidence>
<keyword evidence="17" id="KW-0325">Glycoprotein</keyword>
<dbReference type="GO" id="GO:0044175">
    <property type="term" value="C:host cell endosome membrane"/>
    <property type="evidence" value="ECO:0007669"/>
    <property type="project" value="UniProtKB-SubCell"/>
</dbReference>
<evidence type="ECO:0000313" key="21">
    <source>
        <dbReference type="EMBL" id="SCL76895.1"/>
    </source>
</evidence>
<evidence type="ECO:0000256" key="1">
    <source>
        <dbReference type="ARBA" id="ARBA00004252"/>
    </source>
</evidence>